<organism evidence="8 9">
    <name type="scientific">Mucilaginibacter gossypiicola</name>
    <dbReference type="NCBI Taxonomy" id="551995"/>
    <lineage>
        <taxon>Bacteria</taxon>
        <taxon>Pseudomonadati</taxon>
        <taxon>Bacteroidota</taxon>
        <taxon>Sphingobacteriia</taxon>
        <taxon>Sphingobacteriales</taxon>
        <taxon>Sphingobacteriaceae</taxon>
        <taxon>Mucilaginibacter</taxon>
    </lineage>
</organism>
<dbReference type="GO" id="GO:0015109">
    <property type="term" value="F:chromate transmembrane transporter activity"/>
    <property type="evidence" value="ECO:0007669"/>
    <property type="project" value="InterPro"/>
</dbReference>
<dbReference type="InterPro" id="IPR014047">
    <property type="entry name" value="Chr_Tranpt_l_chain"/>
</dbReference>
<dbReference type="InterPro" id="IPR003370">
    <property type="entry name" value="Chromate_transpt"/>
</dbReference>
<comment type="similarity">
    <text evidence="2">Belongs to the chromate ion transporter (CHR) (TC 2.A.51) family.</text>
</comment>
<proteinExistence type="inferred from homology"/>
<comment type="subcellular location">
    <subcellularLocation>
        <location evidence="1">Cell membrane</location>
        <topology evidence="1">Multi-pass membrane protein</topology>
    </subcellularLocation>
</comment>
<dbReference type="STRING" id="551995.SAMN05192574_10156"/>
<feature type="transmembrane region" description="Helical" evidence="7">
    <location>
        <begin position="87"/>
        <end position="110"/>
    </location>
</feature>
<dbReference type="PANTHER" id="PTHR33567">
    <property type="entry name" value="CHROMATE ION TRANSPORTER (EUROFUNG)"/>
    <property type="match status" value="1"/>
</dbReference>
<evidence type="ECO:0000313" key="8">
    <source>
        <dbReference type="EMBL" id="SEM58031.1"/>
    </source>
</evidence>
<protein>
    <submittedName>
        <fullName evidence="8">Chromate transporter</fullName>
    </submittedName>
</protein>
<name>A0A1H7ZIF4_9SPHI</name>
<feature type="transmembrane region" description="Helical" evidence="7">
    <location>
        <begin position="240"/>
        <end position="259"/>
    </location>
</feature>
<evidence type="ECO:0000256" key="1">
    <source>
        <dbReference type="ARBA" id="ARBA00004651"/>
    </source>
</evidence>
<keyword evidence="3" id="KW-1003">Cell membrane</keyword>
<evidence type="ECO:0000256" key="3">
    <source>
        <dbReference type="ARBA" id="ARBA00022475"/>
    </source>
</evidence>
<dbReference type="PIRSF" id="PIRSF004810">
    <property type="entry name" value="ChrA"/>
    <property type="match status" value="1"/>
</dbReference>
<feature type="transmembrane region" description="Helical" evidence="7">
    <location>
        <begin position="207"/>
        <end position="228"/>
    </location>
</feature>
<evidence type="ECO:0000256" key="4">
    <source>
        <dbReference type="ARBA" id="ARBA00022692"/>
    </source>
</evidence>
<feature type="transmembrane region" description="Helical" evidence="7">
    <location>
        <begin position="311"/>
        <end position="336"/>
    </location>
</feature>
<feature type="transmembrane region" description="Helical" evidence="7">
    <location>
        <begin position="348"/>
        <end position="368"/>
    </location>
</feature>
<feature type="transmembrane region" description="Helical" evidence="7">
    <location>
        <begin position="154"/>
        <end position="181"/>
    </location>
</feature>
<keyword evidence="9" id="KW-1185">Reference proteome</keyword>
<dbReference type="EMBL" id="FOCL01000001">
    <property type="protein sequence ID" value="SEM58031.1"/>
    <property type="molecule type" value="Genomic_DNA"/>
</dbReference>
<sequence>MTYELSANKKMKKQQLIFLRDVLIYTFTAFGGPQAHIAVLLREFVEKRRYITEDELMELNALSQVLPGPSSTQTLVGIAWKVGGLRLAIITFLIWILPSATIMCMAAISYNMFANKAKFAHVISYVQPIAVGIVAYATYTFANKFLKTRISTMLAVGSLIVTLILQNAYAFPILILLGGIISSAMETQQHENELRVKLYSNVNPNKVAYFIGILLFFAALGAVVNQTSPFSLPIRLFENFYRNGILIFGGGQVLVPLMYTEFVEVKHYLGRSEFLSGYALQQALPGPTFSFTSFLGGITLGNKGYNIWGQVIGSLVAVIGINTPGLILILFIVPFWEDLKKITRIKNSLSGINAVAVGFMATALILLVKPFGLNWTAYALMIGTFLMLHFTKIKTPIVIIIGVVLGMIF</sequence>
<keyword evidence="6 7" id="KW-0472">Membrane</keyword>
<dbReference type="AlphaFoldDB" id="A0A1H7ZIF4"/>
<evidence type="ECO:0000256" key="7">
    <source>
        <dbReference type="SAM" id="Phobius"/>
    </source>
</evidence>
<evidence type="ECO:0000256" key="6">
    <source>
        <dbReference type="ARBA" id="ARBA00023136"/>
    </source>
</evidence>
<feature type="transmembrane region" description="Helical" evidence="7">
    <location>
        <begin position="122"/>
        <end position="142"/>
    </location>
</feature>
<keyword evidence="5 7" id="KW-1133">Transmembrane helix</keyword>
<dbReference type="GO" id="GO:0005886">
    <property type="term" value="C:plasma membrane"/>
    <property type="evidence" value="ECO:0007669"/>
    <property type="project" value="UniProtKB-SubCell"/>
</dbReference>
<accession>A0A1H7ZIF4</accession>
<feature type="transmembrane region" description="Helical" evidence="7">
    <location>
        <begin position="380"/>
        <end position="408"/>
    </location>
</feature>
<dbReference type="Pfam" id="PF02417">
    <property type="entry name" value="Chromate_transp"/>
    <property type="match status" value="2"/>
</dbReference>
<reference evidence="9" key="1">
    <citation type="submission" date="2016-10" db="EMBL/GenBank/DDBJ databases">
        <authorList>
            <person name="Varghese N."/>
            <person name="Submissions S."/>
        </authorList>
    </citation>
    <scope>NUCLEOTIDE SEQUENCE [LARGE SCALE GENOMIC DNA]</scope>
    <source>
        <strain evidence="9">Gh-48</strain>
    </source>
</reference>
<evidence type="ECO:0000313" key="9">
    <source>
        <dbReference type="Proteomes" id="UP000198942"/>
    </source>
</evidence>
<keyword evidence="4 7" id="KW-0812">Transmembrane</keyword>
<gene>
    <name evidence="8" type="ORF">SAMN05192574_10156</name>
</gene>
<evidence type="ECO:0000256" key="2">
    <source>
        <dbReference type="ARBA" id="ARBA00005262"/>
    </source>
</evidence>
<evidence type="ECO:0000256" key="5">
    <source>
        <dbReference type="ARBA" id="ARBA00022989"/>
    </source>
</evidence>
<dbReference type="PANTHER" id="PTHR33567:SF3">
    <property type="entry name" value="CHROMATE ION TRANSPORTER (EUROFUNG)"/>
    <property type="match status" value="1"/>
</dbReference>
<dbReference type="NCBIfam" id="TIGR00937">
    <property type="entry name" value="2A51"/>
    <property type="match status" value="1"/>
</dbReference>
<dbReference type="Proteomes" id="UP000198942">
    <property type="component" value="Unassembled WGS sequence"/>
</dbReference>